<sequence length="362" mass="39072">MEGGQTLDKPGDFKTITIKINGKVSPIKEEHNQTPKKNEENDIPVIGKSSLHAVEKATEQETAAAQEAQEEDEFEWILPEIEDDDELKEYTIVTQSKAKKGKGYKGKGSALKGPRKKGVLPSILLSIFLAVLLGGSLGILMLKMVISDSASEPSTGAITEEAPSEEPAETGQASIELPSITGYMVQAGVFSTPENAEGEAQTMAAKGVPTKVIGIENNSYIYVGLADNLEDAKLLKTQVQSKGIETFAKEVAFGGATLSGLQESEKSILELASPLYQLLTEIITTASLSNSISSDRLDSLNGQLEQWNGMKAAENEQVKQIKTELDEASENIKSYAEKSEAKLLINAQQHLLNFLGVYNQLK</sequence>
<evidence type="ECO:0000259" key="4">
    <source>
        <dbReference type="PROSITE" id="PS51724"/>
    </source>
</evidence>
<protein>
    <submittedName>
        <fullName evidence="5">SPOR domain-containing protein</fullName>
    </submittedName>
</protein>
<keyword evidence="3" id="KW-1133">Transmembrane helix</keyword>
<evidence type="ECO:0000256" key="1">
    <source>
        <dbReference type="SAM" id="Coils"/>
    </source>
</evidence>
<feature type="region of interest" description="Disordered" evidence="2">
    <location>
        <begin position="153"/>
        <end position="172"/>
    </location>
</feature>
<comment type="caution">
    <text evidence="5">The sequence shown here is derived from an EMBL/GenBank/DDBJ whole genome shotgun (WGS) entry which is preliminary data.</text>
</comment>
<dbReference type="EMBL" id="SWBM01000004">
    <property type="protein sequence ID" value="TKC15617.1"/>
    <property type="molecule type" value="Genomic_DNA"/>
</dbReference>
<accession>A0A4U1D329</accession>
<evidence type="ECO:0000256" key="3">
    <source>
        <dbReference type="SAM" id="Phobius"/>
    </source>
</evidence>
<feature type="compositionally biased region" description="Basic and acidic residues" evidence="2">
    <location>
        <begin position="26"/>
        <end position="40"/>
    </location>
</feature>
<dbReference type="Gene3D" id="3.30.70.1070">
    <property type="entry name" value="Sporulation related repeat"/>
    <property type="match status" value="1"/>
</dbReference>
<feature type="region of interest" description="Disordered" evidence="2">
    <location>
        <begin position="24"/>
        <end position="45"/>
    </location>
</feature>
<feature type="domain" description="SPOR" evidence="4">
    <location>
        <begin position="177"/>
        <end position="251"/>
    </location>
</feature>
<keyword evidence="3" id="KW-0472">Membrane</keyword>
<feature type="transmembrane region" description="Helical" evidence="3">
    <location>
        <begin position="119"/>
        <end position="142"/>
    </location>
</feature>
<gene>
    <name evidence="5" type="ORF">FA727_15935</name>
</gene>
<proteinExistence type="predicted"/>
<dbReference type="InterPro" id="IPR007730">
    <property type="entry name" value="SPOR-like_dom"/>
</dbReference>
<keyword evidence="1" id="KW-0175">Coiled coil</keyword>
<dbReference type="GO" id="GO:0042834">
    <property type="term" value="F:peptidoglycan binding"/>
    <property type="evidence" value="ECO:0007669"/>
    <property type="project" value="InterPro"/>
</dbReference>
<evidence type="ECO:0000313" key="6">
    <source>
        <dbReference type="Proteomes" id="UP000307756"/>
    </source>
</evidence>
<dbReference type="PROSITE" id="PS51724">
    <property type="entry name" value="SPOR"/>
    <property type="match status" value="1"/>
</dbReference>
<dbReference type="Proteomes" id="UP000307756">
    <property type="component" value="Unassembled WGS sequence"/>
</dbReference>
<feature type="coiled-coil region" evidence="1">
    <location>
        <begin position="297"/>
        <end position="338"/>
    </location>
</feature>
<dbReference type="AlphaFoldDB" id="A0A4U1D329"/>
<keyword evidence="3" id="KW-0812">Transmembrane</keyword>
<name>A0A4U1D329_9BACI</name>
<evidence type="ECO:0000313" key="5">
    <source>
        <dbReference type="EMBL" id="TKC15617.1"/>
    </source>
</evidence>
<evidence type="ECO:0000256" key="2">
    <source>
        <dbReference type="SAM" id="MobiDB-lite"/>
    </source>
</evidence>
<dbReference type="Pfam" id="PF05036">
    <property type="entry name" value="SPOR"/>
    <property type="match status" value="1"/>
</dbReference>
<keyword evidence="6" id="KW-1185">Reference proteome</keyword>
<dbReference type="SUPFAM" id="SSF110997">
    <property type="entry name" value="Sporulation related repeat"/>
    <property type="match status" value="1"/>
</dbReference>
<organism evidence="5 6">
    <name type="scientific">Robertmurraya kyonggiensis</name>
    <dbReference type="NCBI Taxonomy" id="1037680"/>
    <lineage>
        <taxon>Bacteria</taxon>
        <taxon>Bacillati</taxon>
        <taxon>Bacillota</taxon>
        <taxon>Bacilli</taxon>
        <taxon>Bacillales</taxon>
        <taxon>Bacillaceae</taxon>
        <taxon>Robertmurraya</taxon>
    </lineage>
</organism>
<reference evidence="5 6" key="1">
    <citation type="journal article" date="2011" name="J. Microbiol.">
        <title>Bacillus kyonggiensis sp. nov., isolated from soil of a lettuce field.</title>
        <authorList>
            <person name="Dong K."/>
            <person name="Lee S."/>
        </authorList>
    </citation>
    <scope>NUCLEOTIDE SEQUENCE [LARGE SCALE GENOMIC DNA]</scope>
    <source>
        <strain evidence="5 6">NB22</strain>
    </source>
</reference>
<dbReference type="InterPro" id="IPR036680">
    <property type="entry name" value="SPOR-like_sf"/>
</dbReference>